<dbReference type="EMBL" id="CYZV01000001">
    <property type="protein sequence ID" value="CUN47761.1"/>
    <property type="molecule type" value="Genomic_DNA"/>
</dbReference>
<keyword evidence="2" id="KW-0378">Hydrolase</keyword>
<dbReference type="GeneID" id="83010689"/>
<dbReference type="Pfam" id="PF16874">
    <property type="entry name" value="Glyco_hydro_36C"/>
    <property type="match status" value="1"/>
</dbReference>
<dbReference type="EC" id="3.2.1.22" evidence="2"/>
<evidence type="ECO:0000259" key="1">
    <source>
        <dbReference type="Pfam" id="PF16874"/>
    </source>
</evidence>
<evidence type="ECO:0000313" key="2">
    <source>
        <dbReference type="EMBL" id="CUN47761.1"/>
    </source>
</evidence>
<organism evidence="2 3">
    <name type="scientific">Clostridium disporicum</name>
    <dbReference type="NCBI Taxonomy" id="84024"/>
    <lineage>
        <taxon>Bacteria</taxon>
        <taxon>Bacillati</taxon>
        <taxon>Bacillota</taxon>
        <taxon>Clostridia</taxon>
        <taxon>Eubacteriales</taxon>
        <taxon>Clostridiaceae</taxon>
        <taxon>Clostridium</taxon>
    </lineage>
</organism>
<dbReference type="InterPro" id="IPR013780">
    <property type="entry name" value="Glyco_hydro_b"/>
</dbReference>
<name>A0A173X7P7_9CLOT</name>
<feature type="domain" description="Glycosyl hydrolase family 36 C-terminal" evidence="1">
    <location>
        <begin position="51"/>
        <end position="126"/>
    </location>
</feature>
<gene>
    <name evidence="2" type="primary">agaR1_1</name>
    <name evidence="2" type="ORF">ERS852470_00007</name>
</gene>
<evidence type="ECO:0000313" key="3">
    <source>
        <dbReference type="Proteomes" id="UP000095558"/>
    </source>
</evidence>
<accession>A0A173X7P7</accession>
<keyword evidence="2" id="KW-0326">Glycosidase</keyword>
<dbReference type="Proteomes" id="UP000095558">
    <property type="component" value="Unassembled WGS sequence"/>
</dbReference>
<dbReference type="InterPro" id="IPR031705">
    <property type="entry name" value="Glyco_hydro_36_C"/>
</dbReference>
<proteinExistence type="predicted"/>
<reference evidence="2 3" key="1">
    <citation type="submission" date="2015-09" db="EMBL/GenBank/DDBJ databases">
        <authorList>
            <consortium name="Pathogen Informatics"/>
        </authorList>
    </citation>
    <scope>NUCLEOTIDE SEQUENCE [LARGE SCALE GENOMIC DNA]</scope>
    <source>
        <strain evidence="2 3">2789STDY5834855</strain>
    </source>
</reference>
<dbReference type="Gene3D" id="2.60.40.1180">
    <property type="entry name" value="Golgi alpha-mannosidase II"/>
    <property type="match status" value="1"/>
</dbReference>
<dbReference type="RefSeq" id="WP_042394616.1">
    <property type="nucleotide sequence ID" value="NZ_CYYT01000008.1"/>
</dbReference>
<dbReference type="AlphaFoldDB" id="A0A173X7P7"/>
<dbReference type="OrthoDB" id="9758822at2"/>
<dbReference type="GO" id="GO:0004557">
    <property type="term" value="F:alpha-galactosidase activity"/>
    <property type="evidence" value="ECO:0007669"/>
    <property type="project" value="UniProtKB-EC"/>
</dbReference>
<sequence>MGIAVIENNNRFNIVCNNIKDRSSKSEICNSKDGKRFYKIKGFSKDKAVECIEIISKDRLEVVLTFKGVSLEDTKMLKRIKLKGLKEDAIYKNIRTREVFSGGALMNLGVNINTLCGDIEGSVIYLKAI</sequence>
<protein>
    <submittedName>
        <fullName evidence="2">Alpha-galactosidase 1</fullName>
        <ecNumber evidence="2">3.2.1.22</ecNumber>
    </submittedName>
</protein>